<dbReference type="EMBL" id="CP042345">
    <property type="protein sequence ID" value="QEA16701.1"/>
    <property type="molecule type" value="Genomic_DNA"/>
</dbReference>
<sequence length="500" mass="53562">MTAAEATPELELPAHDRAFLGHPKGLGYLAFVEGCERFSYYSMQTLLVLYMVKYLLLPEHIGNVIGLQWLQGAAYDGKEGQPLASAIFGDYTSLVYLTPIAGGLIADRWLGRRATLLAGAVVMALGHFLMAFEGLFLFALLALVVGVGLFKGNIASQVGELYGPNDLRRAMAFQIFYIAINVSVIIAPLISGTLGEKVGWHYGFGTAGVVMVAGLLLYIKAGPWLPKEDRAADAKASADGLDSKRLLGFTAAALAVLFVLGKLVPDFAAIGFSGEVGLAVALGLLAAVTAADRPRVFALLLLIPILALAMLTNQQIFNAYLVWADEHFQLTFFGTTLPTSYMITIDAALSFSMLAAVALFWKWRSDKGAWEPDEIGKMIIGSVFVMGGGLCLYLAAITQGSGKIGLFWPVMFHLLNSIGFSHIMPVSLALFTKVAPKAIVATVVGIYYLTFFAANKTVGIIGGWYSTMDTPSFWLMHVGTAAAGLVGFAAFKLVMGRRLA</sequence>
<dbReference type="Gene3D" id="1.20.1250.20">
    <property type="entry name" value="MFS general substrate transporter like domains"/>
    <property type="match status" value="1"/>
</dbReference>
<evidence type="ECO:0000256" key="2">
    <source>
        <dbReference type="ARBA" id="ARBA00022448"/>
    </source>
</evidence>
<keyword evidence="10" id="KW-1185">Reference proteome</keyword>
<feature type="transmembrane region" description="Helical" evidence="8">
    <location>
        <begin position="136"/>
        <end position="154"/>
    </location>
</feature>
<dbReference type="GO" id="GO:0005886">
    <property type="term" value="C:plasma membrane"/>
    <property type="evidence" value="ECO:0007669"/>
    <property type="project" value="UniProtKB-SubCell"/>
</dbReference>
<evidence type="ECO:0000256" key="4">
    <source>
        <dbReference type="ARBA" id="ARBA00022692"/>
    </source>
</evidence>
<dbReference type="InterPro" id="IPR000109">
    <property type="entry name" value="POT_fam"/>
</dbReference>
<protein>
    <submittedName>
        <fullName evidence="9">Peptide MFS transporter</fullName>
    </submittedName>
</protein>
<reference evidence="9 10" key="1">
    <citation type="journal article" date="2013" name="J. Microbiol. Biotechnol.">
        <title>Novosphingobium ginsenosidimutans sp. nov., with the ability to convert ginsenoside.</title>
        <authorList>
            <person name="Kim J.K."/>
            <person name="He D."/>
            <person name="Liu Q.M."/>
            <person name="Park H.Y."/>
            <person name="Jung M.S."/>
            <person name="Yoon M.H."/>
            <person name="Kim S.C."/>
            <person name="Im W.T."/>
        </authorList>
    </citation>
    <scope>NUCLEOTIDE SEQUENCE [LARGE SCALE GENOMIC DNA]</scope>
    <source>
        <strain evidence="9 10">FW-6</strain>
    </source>
</reference>
<dbReference type="AlphaFoldDB" id="A0A5B8S5A5"/>
<name>A0A5B8S5A5_9SPHN</name>
<evidence type="ECO:0000256" key="8">
    <source>
        <dbReference type="SAM" id="Phobius"/>
    </source>
</evidence>
<comment type="subcellular location">
    <subcellularLocation>
        <location evidence="1">Cell membrane</location>
        <topology evidence="1">Multi-pass membrane protein</topology>
    </subcellularLocation>
</comment>
<feature type="transmembrane region" description="Helical" evidence="8">
    <location>
        <begin position="410"/>
        <end position="431"/>
    </location>
</feature>
<evidence type="ECO:0000256" key="6">
    <source>
        <dbReference type="ARBA" id="ARBA00022989"/>
    </source>
</evidence>
<dbReference type="OrthoDB" id="9772725at2"/>
<dbReference type="GO" id="GO:0015833">
    <property type="term" value="P:peptide transport"/>
    <property type="evidence" value="ECO:0007669"/>
    <property type="project" value="UniProtKB-KW"/>
</dbReference>
<dbReference type="RefSeq" id="WP_147090780.1">
    <property type="nucleotide sequence ID" value="NZ_BAABJD010000002.1"/>
</dbReference>
<evidence type="ECO:0000313" key="9">
    <source>
        <dbReference type="EMBL" id="QEA16701.1"/>
    </source>
</evidence>
<keyword evidence="7 8" id="KW-0472">Membrane</keyword>
<gene>
    <name evidence="9" type="ORF">FRF71_11455</name>
</gene>
<feature type="transmembrane region" description="Helical" evidence="8">
    <location>
        <begin position="375"/>
        <end position="398"/>
    </location>
</feature>
<dbReference type="Pfam" id="PF00854">
    <property type="entry name" value="PTR2"/>
    <property type="match status" value="1"/>
</dbReference>
<dbReference type="InterPro" id="IPR005279">
    <property type="entry name" value="Dipep/tripep_permease"/>
</dbReference>
<dbReference type="PANTHER" id="PTHR23517">
    <property type="entry name" value="RESISTANCE PROTEIN MDTM, PUTATIVE-RELATED-RELATED"/>
    <property type="match status" value="1"/>
</dbReference>
<dbReference type="Proteomes" id="UP000321172">
    <property type="component" value="Chromosome"/>
</dbReference>
<keyword evidence="5" id="KW-0653">Protein transport</keyword>
<organism evidence="9 10">
    <name type="scientific">Novosphingobium ginsenosidimutans</name>
    <dbReference type="NCBI Taxonomy" id="1176536"/>
    <lineage>
        <taxon>Bacteria</taxon>
        <taxon>Pseudomonadati</taxon>
        <taxon>Pseudomonadota</taxon>
        <taxon>Alphaproteobacteria</taxon>
        <taxon>Sphingomonadales</taxon>
        <taxon>Sphingomonadaceae</taxon>
        <taxon>Novosphingobium</taxon>
    </lineage>
</organism>
<feature type="transmembrane region" description="Helical" evidence="8">
    <location>
        <begin position="200"/>
        <end position="219"/>
    </location>
</feature>
<dbReference type="GO" id="GO:1904680">
    <property type="term" value="F:peptide transmembrane transporter activity"/>
    <property type="evidence" value="ECO:0007669"/>
    <property type="project" value="InterPro"/>
</dbReference>
<dbReference type="InterPro" id="IPR050171">
    <property type="entry name" value="MFS_Transporters"/>
</dbReference>
<evidence type="ECO:0000256" key="3">
    <source>
        <dbReference type="ARBA" id="ARBA00022475"/>
    </source>
</evidence>
<feature type="transmembrane region" description="Helical" evidence="8">
    <location>
        <begin position="341"/>
        <end position="363"/>
    </location>
</feature>
<dbReference type="KEGG" id="ngf:FRF71_11455"/>
<feature type="transmembrane region" description="Helical" evidence="8">
    <location>
        <begin position="297"/>
        <end position="321"/>
    </location>
</feature>
<evidence type="ECO:0000256" key="5">
    <source>
        <dbReference type="ARBA" id="ARBA00022856"/>
    </source>
</evidence>
<keyword evidence="4 8" id="KW-0812">Transmembrane</keyword>
<feature type="transmembrane region" description="Helical" evidence="8">
    <location>
        <begin position="38"/>
        <end position="57"/>
    </location>
</feature>
<evidence type="ECO:0000256" key="7">
    <source>
        <dbReference type="ARBA" id="ARBA00023136"/>
    </source>
</evidence>
<feature type="transmembrane region" description="Helical" evidence="8">
    <location>
        <begin position="474"/>
        <end position="494"/>
    </location>
</feature>
<keyword evidence="2" id="KW-0813">Transport</keyword>
<dbReference type="PANTHER" id="PTHR23517:SF15">
    <property type="entry name" value="PROTON-DEPENDENT OLIGOPEPTIDE FAMILY TRANSPORT PROTEIN"/>
    <property type="match status" value="1"/>
</dbReference>
<evidence type="ECO:0000313" key="10">
    <source>
        <dbReference type="Proteomes" id="UP000321172"/>
    </source>
</evidence>
<feature type="transmembrane region" description="Helical" evidence="8">
    <location>
        <begin position="270"/>
        <end position="290"/>
    </location>
</feature>
<evidence type="ECO:0000256" key="1">
    <source>
        <dbReference type="ARBA" id="ARBA00004651"/>
    </source>
</evidence>
<keyword evidence="5" id="KW-0571">Peptide transport</keyword>
<dbReference type="SUPFAM" id="SSF103473">
    <property type="entry name" value="MFS general substrate transporter"/>
    <property type="match status" value="1"/>
</dbReference>
<feature type="transmembrane region" description="Helical" evidence="8">
    <location>
        <begin position="438"/>
        <end position="454"/>
    </location>
</feature>
<keyword evidence="6 8" id="KW-1133">Transmembrane helix</keyword>
<feature type="transmembrane region" description="Helical" evidence="8">
    <location>
        <begin position="175"/>
        <end position="194"/>
    </location>
</feature>
<keyword evidence="3" id="KW-1003">Cell membrane</keyword>
<accession>A0A5B8S5A5</accession>
<dbReference type="InterPro" id="IPR036259">
    <property type="entry name" value="MFS_trans_sf"/>
</dbReference>
<proteinExistence type="predicted"/>
<dbReference type="NCBIfam" id="TIGR00924">
    <property type="entry name" value="yjdL_sub1_fam"/>
    <property type="match status" value="1"/>
</dbReference>